<organism evidence="1 2">
    <name type="scientific">Holotrichia oblita</name>
    <name type="common">Chafer beetle</name>
    <dbReference type="NCBI Taxonomy" id="644536"/>
    <lineage>
        <taxon>Eukaryota</taxon>
        <taxon>Metazoa</taxon>
        <taxon>Ecdysozoa</taxon>
        <taxon>Arthropoda</taxon>
        <taxon>Hexapoda</taxon>
        <taxon>Insecta</taxon>
        <taxon>Pterygota</taxon>
        <taxon>Neoptera</taxon>
        <taxon>Endopterygota</taxon>
        <taxon>Coleoptera</taxon>
        <taxon>Polyphaga</taxon>
        <taxon>Scarabaeiformia</taxon>
        <taxon>Scarabaeidae</taxon>
        <taxon>Melolonthinae</taxon>
        <taxon>Holotrichia</taxon>
    </lineage>
</organism>
<accession>A0ACB9SY95</accession>
<proteinExistence type="predicted"/>
<keyword evidence="2" id="KW-1185">Reference proteome</keyword>
<evidence type="ECO:0000313" key="2">
    <source>
        <dbReference type="Proteomes" id="UP001056778"/>
    </source>
</evidence>
<evidence type="ECO:0000313" key="1">
    <source>
        <dbReference type="EMBL" id="KAI4459517.1"/>
    </source>
</evidence>
<dbReference type="EMBL" id="CM043020">
    <property type="protein sequence ID" value="KAI4459517.1"/>
    <property type="molecule type" value="Genomic_DNA"/>
</dbReference>
<reference evidence="1" key="1">
    <citation type="submission" date="2022-04" db="EMBL/GenBank/DDBJ databases">
        <title>Chromosome-scale genome assembly of Holotrichia oblita Faldermann.</title>
        <authorList>
            <person name="Rongchong L."/>
        </authorList>
    </citation>
    <scope>NUCLEOTIDE SEQUENCE</scope>
    <source>
        <strain evidence="1">81SQS9</strain>
    </source>
</reference>
<protein>
    <submittedName>
        <fullName evidence="1">Uncharacterized protein</fullName>
    </submittedName>
</protein>
<comment type="caution">
    <text evidence="1">The sequence shown here is derived from an EMBL/GenBank/DDBJ whole genome shotgun (WGS) entry which is preliminary data.</text>
</comment>
<gene>
    <name evidence="1" type="ORF">MML48_6g00017882</name>
</gene>
<sequence length="679" mass="80733">MGCALGYLGLQSELQAANKESELLRQKLRYFEEEMSRVRDRNSELVDEINSKSEKYLSYENETKAKIEELDVIIRNLKQKIEQLEQQIEELRAEKEKLQKEHEGLLNEKEEQKKLIEKALDEALKQKTDVDKKWEEEFEKLRTVNIVKEQQTLDDFEWKLREVEKSCKKRLQEKDKDLEERLQEACKDAELKLKLAEEMMAEVKHLKSYESEVEELRDLTQEQQNSIKHMTEQQAQMMLAEHGLKDEATRLRKLVETEKENLQHIQRLHHQEIINKERALHNQLEEKKTEIAVYWEERLLHECGRLKSELEQLHNEEKQYAMEIVRRQKDDEFSEHKKKWEEKLQESLKEISKLKQTLRDKDEEHHAEIVTQQGKTDGDIMELRRLMDKIDMTHHDNFEKLVTSHEEEIDRINDEHEKKIKEVENACQNQVSSLRTTLELVKEQMARDSQQKLQNLIDQHRAELDTQWANLIHQKSEAVQLVEDEYVSKYKTLEEQFYTQQKSHEAREIELLKSIDSLKNEITSKNSAVDDLQNNVDTLEGGIQVLNCTIRSPSTLHYNFRFEEVRARYERRESRQEDLNVISDLRQVIAEQEKDLACINEEKRYYQMKLMSLQRSVEEEEDDYVDTEDFEMIEHDKRRDGSSSNNVPNGCSPQQSLAQTQLSSLSIPPTIPECDDCDD</sequence>
<name>A0ACB9SY95_HOLOL</name>
<dbReference type="Proteomes" id="UP001056778">
    <property type="component" value="Chromosome 6"/>
</dbReference>